<evidence type="ECO:0000256" key="3">
    <source>
        <dbReference type="ARBA" id="ARBA00022692"/>
    </source>
</evidence>
<dbReference type="PANTHER" id="PTHR12191">
    <property type="entry name" value="SOLUTE CARRIER FAMILY 39"/>
    <property type="match status" value="1"/>
</dbReference>
<evidence type="ECO:0000256" key="5">
    <source>
        <dbReference type="ARBA" id="ARBA00023136"/>
    </source>
</evidence>
<evidence type="ECO:0000256" key="4">
    <source>
        <dbReference type="ARBA" id="ARBA00022989"/>
    </source>
</evidence>
<organism evidence="9 10">
    <name type="scientific">Clytia hemisphaerica</name>
    <dbReference type="NCBI Taxonomy" id="252671"/>
    <lineage>
        <taxon>Eukaryota</taxon>
        <taxon>Metazoa</taxon>
        <taxon>Cnidaria</taxon>
        <taxon>Hydrozoa</taxon>
        <taxon>Hydroidolina</taxon>
        <taxon>Leptothecata</taxon>
        <taxon>Obeliida</taxon>
        <taxon>Clytiidae</taxon>
        <taxon>Clytia</taxon>
    </lineage>
</organism>
<feature type="chain" id="PRO_5029705201" description="Zinc transporter ZIP4/12 EF-hand domain-containing protein" evidence="7">
    <location>
        <begin position="19"/>
        <end position="232"/>
    </location>
</feature>
<proteinExistence type="inferred from homology"/>
<feature type="transmembrane region" description="Helical" evidence="6">
    <location>
        <begin position="172"/>
        <end position="194"/>
    </location>
</feature>
<keyword evidence="5 6" id="KW-0472">Membrane</keyword>
<dbReference type="PANTHER" id="PTHR12191:SF37">
    <property type="entry name" value="ZINC TRANSPORTER FOI"/>
    <property type="match status" value="1"/>
</dbReference>
<feature type="transmembrane region" description="Helical" evidence="6">
    <location>
        <begin position="206"/>
        <end position="226"/>
    </location>
</feature>
<dbReference type="EnsemblMetazoa" id="CLYHEMT024138.1">
    <property type="protein sequence ID" value="CLYHEMP024138.1"/>
    <property type="gene ID" value="CLYHEMG024138"/>
</dbReference>
<protein>
    <recommendedName>
        <fullName evidence="8">Zinc transporter ZIP4/12 EF-hand domain-containing protein</fullName>
    </recommendedName>
</protein>
<reference evidence="9" key="1">
    <citation type="submission" date="2021-01" db="UniProtKB">
        <authorList>
            <consortium name="EnsemblMetazoa"/>
        </authorList>
    </citation>
    <scope>IDENTIFICATION</scope>
</reference>
<evidence type="ECO:0000259" key="8">
    <source>
        <dbReference type="Pfam" id="PF21116"/>
    </source>
</evidence>
<dbReference type="AlphaFoldDB" id="A0A7M5XJP2"/>
<evidence type="ECO:0000256" key="6">
    <source>
        <dbReference type="SAM" id="Phobius"/>
    </source>
</evidence>
<dbReference type="Pfam" id="PF02535">
    <property type="entry name" value="Zip"/>
    <property type="match status" value="1"/>
</dbReference>
<name>A0A7M5XJP2_9CNID</name>
<feature type="signal peptide" evidence="7">
    <location>
        <begin position="1"/>
        <end position="18"/>
    </location>
</feature>
<dbReference type="InterPro" id="IPR049406">
    <property type="entry name" value="ZIP4_12_EF-hand"/>
</dbReference>
<evidence type="ECO:0000256" key="7">
    <source>
        <dbReference type="SAM" id="SignalP"/>
    </source>
</evidence>
<evidence type="ECO:0000256" key="1">
    <source>
        <dbReference type="ARBA" id="ARBA00004141"/>
    </source>
</evidence>
<evidence type="ECO:0000313" key="9">
    <source>
        <dbReference type="EnsemblMetazoa" id="CLYHEMP024138.1"/>
    </source>
</evidence>
<sequence>MFFLKLAIGICCVVVVLSSDCLKTVINSKGTKYFLDEIFQKYATNDKMTITEFSTFIKKFDIGEIKITCDKNDPHCMEESHNVQRRRRNLPDAYNSSSHKSHWNDHARKCLKPRELLRRNEINSTKTSITREDFVKLCPSILQQIDSKKCLHLHRTTKVVLGHDDAPNRKSVWLYGMLSITVISLLSLAVITMIPCLKKSFYHKIMAYLMALAVGTLAGDAMLHLIPHVSDE</sequence>
<dbReference type="InterPro" id="IPR050799">
    <property type="entry name" value="ZIP_Transporter"/>
</dbReference>
<dbReference type="InterPro" id="IPR003689">
    <property type="entry name" value="ZIP"/>
</dbReference>
<dbReference type="Pfam" id="PF21116">
    <property type="entry name" value="EF-hand_Zip"/>
    <property type="match status" value="1"/>
</dbReference>
<keyword evidence="7" id="KW-0732">Signal</keyword>
<dbReference type="GO" id="GO:0030003">
    <property type="term" value="P:intracellular monoatomic cation homeostasis"/>
    <property type="evidence" value="ECO:0007669"/>
    <property type="project" value="TreeGrafter"/>
</dbReference>
<comment type="similarity">
    <text evidence="2">Belongs to the ZIP transporter (TC 2.A.5) family.</text>
</comment>
<keyword evidence="3 6" id="KW-0812">Transmembrane</keyword>
<comment type="subcellular location">
    <subcellularLocation>
        <location evidence="1">Membrane</location>
        <topology evidence="1">Multi-pass membrane protein</topology>
    </subcellularLocation>
</comment>
<dbReference type="OrthoDB" id="200954at2759"/>
<evidence type="ECO:0000256" key="2">
    <source>
        <dbReference type="ARBA" id="ARBA00006939"/>
    </source>
</evidence>
<dbReference type="GO" id="GO:0071578">
    <property type="term" value="P:zinc ion import across plasma membrane"/>
    <property type="evidence" value="ECO:0007669"/>
    <property type="project" value="TreeGrafter"/>
</dbReference>
<keyword evidence="4 6" id="KW-1133">Transmembrane helix</keyword>
<dbReference type="GO" id="GO:0005385">
    <property type="term" value="F:zinc ion transmembrane transporter activity"/>
    <property type="evidence" value="ECO:0007669"/>
    <property type="project" value="TreeGrafter"/>
</dbReference>
<dbReference type="Proteomes" id="UP000594262">
    <property type="component" value="Unplaced"/>
</dbReference>
<dbReference type="GO" id="GO:0005886">
    <property type="term" value="C:plasma membrane"/>
    <property type="evidence" value="ECO:0007669"/>
    <property type="project" value="TreeGrafter"/>
</dbReference>
<dbReference type="GO" id="GO:0140410">
    <property type="term" value="F:monoatomic cation:bicarbonate symporter activity"/>
    <property type="evidence" value="ECO:0007669"/>
    <property type="project" value="TreeGrafter"/>
</dbReference>
<feature type="domain" description="Zinc transporter ZIP4/12 EF-hand" evidence="8">
    <location>
        <begin position="32"/>
        <end position="148"/>
    </location>
</feature>
<evidence type="ECO:0000313" key="10">
    <source>
        <dbReference type="Proteomes" id="UP000594262"/>
    </source>
</evidence>
<accession>A0A7M5XJP2</accession>
<keyword evidence="10" id="KW-1185">Reference proteome</keyword>